<accession>A0A8S4NB35</accession>
<keyword evidence="5" id="KW-1185">Reference proteome</keyword>
<dbReference type="OrthoDB" id="6141664at2759"/>
<proteinExistence type="predicted"/>
<feature type="domain" description="VWFD" evidence="3">
    <location>
        <begin position="1"/>
        <end position="200"/>
    </location>
</feature>
<dbReference type="PANTHER" id="PTHR11339">
    <property type="entry name" value="EXTRACELLULAR MATRIX GLYCOPROTEIN RELATED"/>
    <property type="match status" value="1"/>
</dbReference>
<evidence type="ECO:0000256" key="2">
    <source>
        <dbReference type="ARBA" id="ARBA00023180"/>
    </source>
</evidence>
<evidence type="ECO:0000313" key="5">
    <source>
        <dbReference type="Proteomes" id="UP000749559"/>
    </source>
</evidence>
<evidence type="ECO:0000256" key="1">
    <source>
        <dbReference type="ARBA" id="ARBA00023157"/>
    </source>
</evidence>
<gene>
    <name evidence="4" type="ORF">OFUS_LOCUS5244</name>
</gene>
<name>A0A8S4NB35_OWEFU</name>
<reference evidence="4" key="1">
    <citation type="submission" date="2022-03" db="EMBL/GenBank/DDBJ databases">
        <authorList>
            <person name="Martin C."/>
        </authorList>
    </citation>
    <scope>NUCLEOTIDE SEQUENCE</scope>
</reference>
<protein>
    <recommendedName>
        <fullName evidence="3">VWFD domain-containing protein</fullName>
    </recommendedName>
</protein>
<dbReference type="Proteomes" id="UP000749559">
    <property type="component" value="Unassembled WGS sequence"/>
</dbReference>
<dbReference type="Pfam" id="PF00094">
    <property type="entry name" value="VWD"/>
    <property type="match status" value="1"/>
</dbReference>
<keyword evidence="2" id="KW-0325">Glycoprotein</keyword>
<dbReference type="InterPro" id="IPR001846">
    <property type="entry name" value="VWF_type-D"/>
</dbReference>
<dbReference type="InterPro" id="IPR050780">
    <property type="entry name" value="Mucin_vWF_Thrombospondin_sf"/>
</dbReference>
<evidence type="ECO:0000313" key="4">
    <source>
        <dbReference type="EMBL" id="CAH1778311.1"/>
    </source>
</evidence>
<feature type="non-terminal residue" evidence="4">
    <location>
        <position position="1"/>
    </location>
</feature>
<feature type="non-terminal residue" evidence="4">
    <location>
        <position position="200"/>
    </location>
</feature>
<evidence type="ECO:0000259" key="3">
    <source>
        <dbReference type="PROSITE" id="PS51233"/>
    </source>
</evidence>
<comment type="caution">
    <text evidence="4">The sequence shown here is derived from an EMBL/GenBank/DDBJ whole genome shotgun (WGS) entry which is preliminary data.</text>
</comment>
<sequence length="200" mass="22784">AAHYITFDGHTYDVQTGCWQILAVLYDGIEGHDHPIFKVTAHLLTGDHEADPEHEHGGGDPEWPDDVSYINTVEIELGQHKYSIDRDRVITDWDTGEHIAVPSYEETEHVPVDGPWTIFFDEYDEIVYITVWPIGFELSFHGRGTGRVHFKIPQSYKGKEIAGMCGNFNGDPDDDFPEFIRNYVNPGRVFGMIHSTFCDI</sequence>
<dbReference type="PROSITE" id="PS51233">
    <property type="entry name" value="VWFD"/>
    <property type="match status" value="1"/>
</dbReference>
<keyword evidence="1" id="KW-1015">Disulfide bond</keyword>
<dbReference type="AlphaFoldDB" id="A0A8S4NB35"/>
<organism evidence="4 5">
    <name type="scientific">Owenia fusiformis</name>
    <name type="common">Polychaete worm</name>
    <dbReference type="NCBI Taxonomy" id="6347"/>
    <lineage>
        <taxon>Eukaryota</taxon>
        <taxon>Metazoa</taxon>
        <taxon>Spiralia</taxon>
        <taxon>Lophotrochozoa</taxon>
        <taxon>Annelida</taxon>
        <taxon>Polychaeta</taxon>
        <taxon>Sedentaria</taxon>
        <taxon>Canalipalpata</taxon>
        <taxon>Sabellida</taxon>
        <taxon>Oweniida</taxon>
        <taxon>Oweniidae</taxon>
        <taxon>Owenia</taxon>
    </lineage>
</organism>
<dbReference type="EMBL" id="CAIIXF020000002">
    <property type="protein sequence ID" value="CAH1778311.1"/>
    <property type="molecule type" value="Genomic_DNA"/>
</dbReference>